<dbReference type="Proteomes" id="UP001058860">
    <property type="component" value="Chromosome"/>
</dbReference>
<reference evidence="2" key="1">
    <citation type="submission" date="2021-11" db="EMBL/GenBank/DDBJ databases">
        <title>Cultivation dependent microbiological survey of springs from the worlds oldest radium mine currently devoted to the extraction of radon-saturated water.</title>
        <authorList>
            <person name="Kapinusova G."/>
            <person name="Smrhova T."/>
            <person name="Strejcek M."/>
            <person name="Suman J."/>
            <person name="Jani K."/>
            <person name="Pajer P."/>
            <person name="Uhlik O."/>
        </authorList>
    </citation>
    <scope>NUCLEOTIDE SEQUENCE [LARGE SCALE GENOMIC DNA]</scope>
    <source>
        <strain evidence="2">J379</strain>
    </source>
</reference>
<gene>
    <name evidence="1" type="ORF">LRS13_01150</name>
</gene>
<accession>A0ABY5PI04</accession>
<dbReference type="EMBL" id="CP088295">
    <property type="protein sequence ID" value="UUY04165.1"/>
    <property type="molecule type" value="Genomic_DNA"/>
</dbReference>
<proteinExistence type="predicted"/>
<organism evidence="1 2">
    <name type="scientific">Svornostia abyssi</name>
    <dbReference type="NCBI Taxonomy" id="2898438"/>
    <lineage>
        <taxon>Bacteria</taxon>
        <taxon>Bacillati</taxon>
        <taxon>Actinomycetota</taxon>
        <taxon>Thermoleophilia</taxon>
        <taxon>Solirubrobacterales</taxon>
        <taxon>Baekduiaceae</taxon>
        <taxon>Svornostia</taxon>
    </lineage>
</organism>
<evidence type="ECO:0000313" key="1">
    <source>
        <dbReference type="EMBL" id="UUY04165.1"/>
    </source>
</evidence>
<sequence>MLLGSAPASAAVRVDKIIAKPVTKSSSCSTKSTPTIEPQSGKYADFCLALALNGGGDTELGGIPGLGDDAKNMKISLASGQIGSPRAAPTCTPQRFRSTSGCPTASQVGSVSAAVEGLVPLTESLLQGKVFNLDPVGTEAARLGLQIEVVLPGLPGVPAIKLESAIRLRADDGGLDATVQNAPREFLGIPIEMRRLGLRLWGSKADHPTMREGFTSNPTDCSRPAVGRVSIESYRGDVTTASDSYTPTDCGTLDYSMTSDILTNREADAPTFATAEIRVPAPKEPRVIAHVKEAELAMPEGFELSPTAASGAPLEGCTDEQFDRFGEGPVKCPEASRIGEVEFDSPVLPKGAIKGPIFLGMPTPGKKLRFVATAALGPEDDAVRVKLEAVATVNPDTGQVTVRMSGLPPVPFTLFRFTFRGGNNAIVASPRTCGVGEQRTTAVLFSGQPDVTATSGIPTDQGCTDPAAFSPSLGAATTPSQAGADTTVITTLERPDKHARIASATVRLPPGLLGRLGAAAQCNLGDAATGNCPADTKIGSVVATAGPGPEPLRLGGDVYLTQGQGTDPAGLTITANAMFGPIDLGKVVVPGRLQVRDADKGLNLVVERVPQRQEGISTAIRALEVRLDKPGFALNATNCAPQQLTATLGSDLGGSADVTAPYQATGCENLPYVPKLSAVLTGGAKEAAQDGHPGLTATLSQGPGEANTKKVELLLPAGISVDVTRINRACPIATFQAGGCPATSRLGKAVASTPLLSTPLTGPVTMVQVPGAPLPELRIELNGVLPITLAGTISAGPNQRLRTTVDPVPDVPLSRFELSFSGGDESVLQAGKNLCAESAVTFDGTFVSQAGSTYTSTTPVEIAGCGPAATLKVSSLKRGRPSLDLRVVGARNRLKTVQLVVPKGMEFQRSAVVKKRLRISASGLTKGAKARVTVSGQSIRVTVPSGQSAKVLRVRMRGGGLRVSTRLRRSTGRLSFRLNASQVGTANTRSTLRVRPGG</sequence>
<protein>
    <submittedName>
        <fullName evidence="1">Uncharacterized protein</fullName>
    </submittedName>
</protein>
<dbReference type="RefSeq" id="WP_353864657.1">
    <property type="nucleotide sequence ID" value="NZ_CP088295.1"/>
</dbReference>
<keyword evidence="2" id="KW-1185">Reference proteome</keyword>
<name>A0ABY5PI04_9ACTN</name>
<evidence type="ECO:0000313" key="2">
    <source>
        <dbReference type="Proteomes" id="UP001058860"/>
    </source>
</evidence>